<dbReference type="Gene3D" id="1.20.1070.10">
    <property type="entry name" value="Rhodopsin 7-helix transmembrane proteins"/>
    <property type="match status" value="1"/>
</dbReference>
<evidence type="ECO:0000256" key="5">
    <source>
        <dbReference type="ARBA" id="ARBA00023136"/>
    </source>
</evidence>
<dbReference type="PROSITE" id="PS50262">
    <property type="entry name" value="G_PROTEIN_RECEP_F1_2"/>
    <property type="match status" value="1"/>
</dbReference>
<accession>A0ABD6EJG6</accession>
<keyword evidence="6" id="KW-0675">Receptor</keyword>
<evidence type="ECO:0000256" key="1">
    <source>
        <dbReference type="ARBA" id="ARBA00004141"/>
    </source>
</evidence>
<evidence type="ECO:0000256" key="8">
    <source>
        <dbReference type="SAM" id="Phobius"/>
    </source>
</evidence>
<dbReference type="EMBL" id="JBGFUD010001540">
    <property type="protein sequence ID" value="MFH4976425.1"/>
    <property type="molecule type" value="Genomic_DNA"/>
</dbReference>
<dbReference type="SUPFAM" id="SSF81321">
    <property type="entry name" value="Family A G protein-coupled receptor-like"/>
    <property type="match status" value="1"/>
</dbReference>
<dbReference type="Pfam" id="PF00001">
    <property type="entry name" value="7tm_1"/>
    <property type="match status" value="1"/>
</dbReference>
<dbReference type="AlphaFoldDB" id="A0ABD6EJG6"/>
<evidence type="ECO:0000256" key="4">
    <source>
        <dbReference type="ARBA" id="ARBA00023040"/>
    </source>
</evidence>
<keyword evidence="7" id="KW-0807">Transducer</keyword>
<protein>
    <recommendedName>
        <fullName evidence="9">G-protein coupled receptors family 1 profile domain-containing protein</fullName>
    </recommendedName>
</protein>
<reference evidence="10 11" key="1">
    <citation type="submission" date="2024-08" db="EMBL/GenBank/DDBJ databases">
        <title>Gnathostoma spinigerum genome.</title>
        <authorList>
            <person name="Gonzalez-Bertolin B."/>
            <person name="Monzon S."/>
            <person name="Zaballos A."/>
            <person name="Jimenez P."/>
            <person name="Dekumyoy P."/>
            <person name="Varona S."/>
            <person name="Cuesta I."/>
            <person name="Sumanam S."/>
            <person name="Adisakwattana P."/>
            <person name="Gasser R.B."/>
            <person name="Hernandez-Gonzalez A."/>
            <person name="Young N.D."/>
            <person name="Perteguer M.J."/>
        </authorList>
    </citation>
    <scope>NUCLEOTIDE SEQUENCE [LARGE SCALE GENOMIC DNA]</scope>
    <source>
        <strain evidence="10">AL3</strain>
        <tissue evidence="10">Liver</tissue>
    </source>
</reference>
<dbReference type="InterPro" id="IPR017452">
    <property type="entry name" value="GPCR_Rhodpsn_7TM"/>
</dbReference>
<evidence type="ECO:0000256" key="2">
    <source>
        <dbReference type="ARBA" id="ARBA00022692"/>
    </source>
</evidence>
<name>A0ABD6EJG6_9BILA</name>
<evidence type="ECO:0000259" key="9">
    <source>
        <dbReference type="PROSITE" id="PS50262"/>
    </source>
</evidence>
<proteinExistence type="predicted"/>
<keyword evidence="3 8" id="KW-1133">Transmembrane helix</keyword>
<feature type="domain" description="G-protein coupled receptors family 1 profile" evidence="9">
    <location>
        <begin position="41"/>
        <end position="124"/>
    </location>
</feature>
<organism evidence="10 11">
    <name type="scientific">Gnathostoma spinigerum</name>
    <dbReference type="NCBI Taxonomy" id="75299"/>
    <lineage>
        <taxon>Eukaryota</taxon>
        <taxon>Metazoa</taxon>
        <taxon>Ecdysozoa</taxon>
        <taxon>Nematoda</taxon>
        <taxon>Chromadorea</taxon>
        <taxon>Rhabditida</taxon>
        <taxon>Spirurina</taxon>
        <taxon>Gnathostomatomorpha</taxon>
        <taxon>Gnathostomatoidea</taxon>
        <taxon>Gnathostomatidae</taxon>
        <taxon>Gnathostoma</taxon>
    </lineage>
</organism>
<dbReference type="PANTHER" id="PTHR45695">
    <property type="entry name" value="LEUCOKININ RECEPTOR-RELATED"/>
    <property type="match status" value="1"/>
</dbReference>
<comment type="caution">
    <text evidence="10">The sequence shown here is derived from an EMBL/GenBank/DDBJ whole genome shotgun (WGS) entry which is preliminary data.</text>
</comment>
<feature type="transmembrane region" description="Helical" evidence="8">
    <location>
        <begin position="93"/>
        <end position="115"/>
    </location>
</feature>
<evidence type="ECO:0000313" key="10">
    <source>
        <dbReference type="EMBL" id="MFH4976425.1"/>
    </source>
</evidence>
<dbReference type="Proteomes" id="UP001608902">
    <property type="component" value="Unassembled WGS sequence"/>
</dbReference>
<keyword evidence="5 8" id="KW-0472">Membrane</keyword>
<keyword evidence="4" id="KW-0297">G-protein coupled receptor</keyword>
<evidence type="ECO:0000256" key="6">
    <source>
        <dbReference type="ARBA" id="ARBA00023170"/>
    </source>
</evidence>
<evidence type="ECO:0000256" key="7">
    <source>
        <dbReference type="ARBA" id="ARBA00023224"/>
    </source>
</evidence>
<dbReference type="CDD" id="cd00637">
    <property type="entry name" value="7tm_classA_rhodopsin-like"/>
    <property type="match status" value="1"/>
</dbReference>
<feature type="transmembrane region" description="Helical" evidence="8">
    <location>
        <begin position="26"/>
        <end position="50"/>
    </location>
</feature>
<dbReference type="PANTHER" id="PTHR45695:SF15">
    <property type="entry name" value="OPSIN RH2"/>
    <property type="match status" value="1"/>
</dbReference>
<keyword evidence="2 8" id="KW-0812">Transmembrane</keyword>
<dbReference type="InterPro" id="IPR000276">
    <property type="entry name" value="GPCR_Rhodpsn"/>
</dbReference>
<sequence>MNSTSTTTTQTVAFCTFCPKLSTNGIFAVIFFSVVAIGVCGNIFVATVILTDRKLLHASVNLFLLNLAIADLGNLLCCSPDIALVLYASGWLLPHFLCPVLRFLQEYFLYASVLMQASRSSVFR</sequence>
<dbReference type="GO" id="GO:0004930">
    <property type="term" value="F:G protein-coupled receptor activity"/>
    <property type="evidence" value="ECO:0007669"/>
    <property type="project" value="UniProtKB-KW"/>
</dbReference>
<keyword evidence="11" id="KW-1185">Reference proteome</keyword>
<evidence type="ECO:0000313" key="11">
    <source>
        <dbReference type="Proteomes" id="UP001608902"/>
    </source>
</evidence>
<evidence type="ECO:0000256" key="3">
    <source>
        <dbReference type="ARBA" id="ARBA00022989"/>
    </source>
</evidence>
<gene>
    <name evidence="10" type="ORF">AB6A40_003134</name>
</gene>
<dbReference type="GO" id="GO:0016020">
    <property type="term" value="C:membrane"/>
    <property type="evidence" value="ECO:0007669"/>
    <property type="project" value="UniProtKB-SubCell"/>
</dbReference>
<comment type="subcellular location">
    <subcellularLocation>
        <location evidence="1">Membrane</location>
        <topology evidence="1">Multi-pass membrane protein</topology>
    </subcellularLocation>
</comment>
<dbReference type="PRINTS" id="PR00237">
    <property type="entry name" value="GPCRRHODOPSN"/>
</dbReference>